<proteinExistence type="predicted"/>
<protein>
    <submittedName>
        <fullName evidence="1">OLC1v1036292C1</fullName>
    </submittedName>
</protein>
<dbReference type="Proteomes" id="UP001161247">
    <property type="component" value="Chromosome 3"/>
</dbReference>
<keyword evidence="2" id="KW-1185">Reference proteome</keyword>
<dbReference type="AlphaFoldDB" id="A0AAV1CWX2"/>
<reference evidence="1" key="1">
    <citation type="submission" date="2023-03" db="EMBL/GenBank/DDBJ databases">
        <authorList>
            <person name="Julca I."/>
        </authorList>
    </citation>
    <scope>NUCLEOTIDE SEQUENCE</scope>
</reference>
<organism evidence="1 2">
    <name type="scientific">Oldenlandia corymbosa var. corymbosa</name>
    <dbReference type="NCBI Taxonomy" id="529605"/>
    <lineage>
        <taxon>Eukaryota</taxon>
        <taxon>Viridiplantae</taxon>
        <taxon>Streptophyta</taxon>
        <taxon>Embryophyta</taxon>
        <taxon>Tracheophyta</taxon>
        <taxon>Spermatophyta</taxon>
        <taxon>Magnoliopsida</taxon>
        <taxon>eudicotyledons</taxon>
        <taxon>Gunneridae</taxon>
        <taxon>Pentapetalae</taxon>
        <taxon>asterids</taxon>
        <taxon>lamiids</taxon>
        <taxon>Gentianales</taxon>
        <taxon>Rubiaceae</taxon>
        <taxon>Rubioideae</taxon>
        <taxon>Spermacoceae</taxon>
        <taxon>Hedyotis-Oldenlandia complex</taxon>
        <taxon>Oldenlandia</taxon>
    </lineage>
</organism>
<accession>A0AAV1CWX2</accession>
<evidence type="ECO:0000313" key="1">
    <source>
        <dbReference type="EMBL" id="CAI9099465.1"/>
    </source>
</evidence>
<gene>
    <name evidence="1" type="ORF">OLC1_LOCUS9482</name>
</gene>
<evidence type="ECO:0000313" key="2">
    <source>
        <dbReference type="Proteomes" id="UP001161247"/>
    </source>
</evidence>
<sequence length="129" mass="14258">MTQCKNKQTTHSNSRILTNPKLELLQLQWRSSSAAVFFGGNTNLCIILRGRAASFSYLPYLNGGNSGDAKPLRDGLDVNIDLDSDVKAGDWGRRDGEVELDCYLPVAHWISGFRLLKGGKLSLGEVWEC</sequence>
<name>A0AAV1CWX2_OLDCO</name>
<dbReference type="EMBL" id="OX459120">
    <property type="protein sequence ID" value="CAI9099465.1"/>
    <property type="molecule type" value="Genomic_DNA"/>
</dbReference>